<reference evidence="1 2" key="1">
    <citation type="submission" date="2018-06" db="EMBL/GenBank/DDBJ databases">
        <title>Genomic Encyclopedia of Type Strains, Phase III (KMG-III): the genomes of soil and plant-associated and newly described type strains.</title>
        <authorList>
            <person name="Whitman W."/>
        </authorList>
    </citation>
    <scope>NUCLEOTIDE SEQUENCE [LARGE SCALE GENOMIC DNA]</scope>
    <source>
        <strain evidence="1 2">JA737</strain>
    </source>
</reference>
<gene>
    <name evidence="1" type="ORF">C8J30_10541</name>
</gene>
<dbReference type="RefSeq" id="WP_110805419.1">
    <property type="nucleotide sequence ID" value="NZ_QJTK01000005.1"/>
</dbReference>
<dbReference type="PANTHER" id="PTHR30050">
    <property type="entry name" value="CHROMOSOMAL REPLICATION INITIATOR PROTEIN DNAA"/>
    <property type="match status" value="1"/>
</dbReference>
<dbReference type="GO" id="GO:0003688">
    <property type="term" value="F:DNA replication origin binding"/>
    <property type="evidence" value="ECO:0007669"/>
    <property type="project" value="TreeGrafter"/>
</dbReference>
<comment type="caution">
    <text evidence="1">The sequence shown here is derived from an EMBL/GenBank/DDBJ whole genome shotgun (WGS) entry which is preliminary data.</text>
</comment>
<dbReference type="OrthoDB" id="7390113at2"/>
<accession>A0A318TYI6</accession>
<dbReference type="Proteomes" id="UP000247727">
    <property type="component" value="Unassembled WGS sequence"/>
</dbReference>
<evidence type="ECO:0000313" key="1">
    <source>
        <dbReference type="EMBL" id="PYF10232.1"/>
    </source>
</evidence>
<organism evidence="1 2">
    <name type="scientific">Rhodobacter viridis</name>
    <dbReference type="NCBI Taxonomy" id="1054202"/>
    <lineage>
        <taxon>Bacteria</taxon>
        <taxon>Pseudomonadati</taxon>
        <taxon>Pseudomonadota</taxon>
        <taxon>Alphaproteobacteria</taxon>
        <taxon>Rhodobacterales</taxon>
        <taxon>Rhodobacter group</taxon>
        <taxon>Rhodobacter</taxon>
    </lineage>
</organism>
<dbReference type="PANTHER" id="PTHR30050:SF5">
    <property type="entry name" value="DNAA REGULATORY INACTIVATOR HDA"/>
    <property type="match status" value="1"/>
</dbReference>
<protein>
    <submittedName>
        <fullName evidence="1">DnaA protein</fullName>
    </submittedName>
</protein>
<proteinExistence type="predicted"/>
<dbReference type="SUPFAM" id="SSF52540">
    <property type="entry name" value="P-loop containing nucleoside triphosphate hydrolases"/>
    <property type="match status" value="1"/>
</dbReference>
<keyword evidence="2" id="KW-1185">Reference proteome</keyword>
<dbReference type="AlphaFoldDB" id="A0A318TYI6"/>
<evidence type="ECO:0000313" key="2">
    <source>
        <dbReference type="Proteomes" id="UP000247727"/>
    </source>
</evidence>
<dbReference type="InterPro" id="IPR027417">
    <property type="entry name" value="P-loop_NTPase"/>
</dbReference>
<name>A0A318TYI6_9RHOB</name>
<dbReference type="Gene3D" id="3.40.50.300">
    <property type="entry name" value="P-loop containing nucleotide triphosphate hydrolases"/>
    <property type="match status" value="1"/>
</dbReference>
<dbReference type="GO" id="GO:0005886">
    <property type="term" value="C:plasma membrane"/>
    <property type="evidence" value="ECO:0007669"/>
    <property type="project" value="TreeGrafter"/>
</dbReference>
<dbReference type="EMBL" id="QJTK01000005">
    <property type="protein sequence ID" value="PYF10232.1"/>
    <property type="molecule type" value="Genomic_DNA"/>
</dbReference>
<dbReference type="Gene3D" id="1.10.8.60">
    <property type="match status" value="1"/>
</dbReference>
<dbReference type="GO" id="GO:0006270">
    <property type="term" value="P:DNA replication initiation"/>
    <property type="evidence" value="ECO:0007669"/>
    <property type="project" value="TreeGrafter"/>
</dbReference>
<sequence>MSRQLTLPLPVRVAEGREDFFVAPANALALSLLDAPENWPQGRMLLLGPEGAGKSHLAAIWAAERGAALRTAADLTPETVAVLAAAGAVVIEDAQHLAGHAAAEQALFHLLNLTAAEGGRCLMTAPCPPRDWGIRLPDLKSRLDATQSVRIAPPDEALLAAVLVKLFADRQLTVPHSLIDWLVLRMERSLGMARSVVAALDARALAEGRAITRAMAAEVLDRLQG</sequence>